<gene>
    <name evidence="1" type="ORF">LSAT_V11C600300460</name>
</gene>
<accession>A0A9R1XAR7</accession>
<name>A0A9R1XAR7_LACSA</name>
<dbReference type="PANTHER" id="PTHR47150">
    <property type="entry name" value="OS12G0169200 PROTEIN"/>
    <property type="match status" value="1"/>
</dbReference>
<reference evidence="1 2" key="1">
    <citation type="journal article" date="2017" name="Nat. Commun.">
        <title>Genome assembly with in vitro proximity ligation data and whole-genome triplication in lettuce.</title>
        <authorList>
            <person name="Reyes-Chin-Wo S."/>
            <person name="Wang Z."/>
            <person name="Yang X."/>
            <person name="Kozik A."/>
            <person name="Arikit S."/>
            <person name="Song C."/>
            <person name="Xia L."/>
            <person name="Froenicke L."/>
            <person name="Lavelle D.O."/>
            <person name="Truco M.J."/>
            <person name="Xia R."/>
            <person name="Zhu S."/>
            <person name="Xu C."/>
            <person name="Xu H."/>
            <person name="Xu X."/>
            <person name="Cox K."/>
            <person name="Korf I."/>
            <person name="Meyers B.C."/>
            <person name="Michelmore R.W."/>
        </authorList>
    </citation>
    <scope>NUCLEOTIDE SEQUENCE [LARGE SCALE GENOMIC DNA]</scope>
    <source>
        <strain evidence="2">cv. Salinas</strain>
        <tissue evidence="1">Seedlings</tissue>
    </source>
</reference>
<dbReference type="Proteomes" id="UP000235145">
    <property type="component" value="Unassembled WGS sequence"/>
</dbReference>
<dbReference type="AlphaFoldDB" id="A0A9R1XAR7"/>
<evidence type="ECO:0000313" key="1">
    <source>
        <dbReference type="EMBL" id="KAJ0201692.1"/>
    </source>
</evidence>
<keyword evidence="2" id="KW-1185">Reference proteome</keyword>
<proteinExistence type="predicted"/>
<organism evidence="1 2">
    <name type="scientific">Lactuca sativa</name>
    <name type="common">Garden lettuce</name>
    <dbReference type="NCBI Taxonomy" id="4236"/>
    <lineage>
        <taxon>Eukaryota</taxon>
        <taxon>Viridiplantae</taxon>
        <taxon>Streptophyta</taxon>
        <taxon>Embryophyta</taxon>
        <taxon>Tracheophyta</taxon>
        <taxon>Spermatophyta</taxon>
        <taxon>Magnoliopsida</taxon>
        <taxon>eudicotyledons</taxon>
        <taxon>Gunneridae</taxon>
        <taxon>Pentapetalae</taxon>
        <taxon>asterids</taxon>
        <taxon>campanulids</taxon>
        <taxon>Asterales</taxon>
        <taxon>Asteraceae</taxon>
        <taxon>Cichorioideae</taxon>
        <taxon>Cichorieae</taxon>
        <taxon>Lactucinae</taxon>
        <taxon>Lactuca</taxon>
    </lineage>
</organism>
<protein>
    <submittedName>
        <fullName evidence="1">Uncharacterized protein</fullName>
    </submittedName>
</protein>
<dbReference type="InterPro" id="IPR006912">
    <property type="entry name" value="Harbinger_derived_prot"/>
</dbReference>
<dbReference type="Pfam" id="PF04827">
    <property type="entry name" value="Plant_tran"/>
    <property type="match status" value="1"/>
</dbReference>
<evidence type="ECO:0000313" key="2">
    <source>
        <dbReference type="Proteomes" id="UP000235145"/>
    </source>
</evidence>
<dbReference type="EMBL" id="NBSK02000006">
    <property type="protein sequence ID" value="KAJ0201692.1"/>
    <property type="molecule type" value="Genomic_DNA"/>
</dbReference>
<dbReference type="PANTHER" id="PTHR47150:SF4">
    <property type="entry name" value="HARBINGER TRANSPOSASE-DERIVED PROTEIN-RELATED"/>
    <property type="match status" value="1"/>
</dbReference>
<sequence>MQNEERTDVSHTRVVVNRYHQTTHELLVRDTNNFLYNVAAFERRFHRMSFSSLQKCVVGLRHLRYDIKFDASDKYLKVYQEEYLHKPTIHDIERLYLAHEERHGFPRMIGKLDCTHVVWERCPTAWRGQFTRCDIGQPTIILEDVASHDLWI</sequence>
<comment type="caution">
    <text evidence="1">The sequence shown here is derived from an EMBL/GenBank/DDBJ whole genome shotgun (WGS) entry which is preliminary data.</text>
</comment>